<dbReference type="PANTHER" id="PTHR34848:SF1">
    <property type="entry name" value="BIFUNCTIONAL ADENOSYLCOBALAMIN BIOSYNTHESIS PROTEIN COBU"/>
    <property type="match status" value="1"/>
</dbReference>
<dbReference type="GO" id="GO:0043752">
    <property type="term" value="F:adenosylcobinamide kinase activity"/>
    <property type="evidence" value="ECO:0007669"/>
    <property type="project" value="UniProtKB-EC"/>
</dbReference>
<comment type="catalytic activity">
    <reaction evidence="3">
        <text>adenosylcob(III)inamide + GTP = adenosylcob(III)inamide phosphate + GDP + H(+)</text>
        <dbReference type="Rhea" id="RHEA:15765"/>
        <dbReference type="ChEBI" id="CHEBI:2480"/>
        <dbReference type="ChEBI" id="CHEBI:15378"/>
        <dbReference type="ChEBI" id="CHEBI:37565"/>
        <dbReference type="ChEBI" id="CHEBI:58189"/>
        <dbReference type="ChEBI" id="CHEBI:58502"/>
        <dbReference type="EC" id="2.7.1.156"/>
    </reaction>
</comment>
<evidence type="ECO:0000313" key="17">
    <source>
        <dbReference type="EMBL" id="PTQ58932.1"/>
    </source>
</evidence>
<dbReference type="Pfam" id="PF02283">
    <property type="entry name" value="CobU"/>
    <property type="match status" value="1"/>
</dbReference>
<comment type="pathway">
    <text evidence="5 14">Cofactor biosynthesis; adenosylcobalamin biosynthesis; adenosylcobalamin from cob(II)yrinate a,c-diamide: step 6/7.</text>
</comment>
<keyword evidence="17" id="KW-0548">Nucleotidyltransferase</keyword>
<dbReference type="EMBL" id="QAOG01000006">
    <property type="protein sequence ID" value="PTQ58932.1"/>
    <property type="molecule type" value="Genomic_DNA"/>
</dbReference>
<dbReference type="InterPro" id="IPR003203">
    <property type="entry name" value="CobU/CobP"/>
</dbReference>
<keyword evidence="11 14" id="KW-0418">Kinase</keyword>
<evidence type="ECO:0000256" key="3">
    <source>
        <dbReference type="ARBA" id="ARBA00001522"/>
    </source>
</evidence>
<reference evidence="17 18" key="1">
    <citation type="submission" date="2018-04" db="EMBL/GenBank/DDBJ databases">
        <title>Genomic Encyclopedia of Type Strains, Phase III (KMG-III): the genomes of soil and plant-associated and newly described type strains.</title>
        <authorList>
            <person name="Whitman W."/>
        </authorList>
    </citation>
    <scope>NUCLEOTIDE SEQUENCE [LARGE SCALE GENOMIC DNA]</scope>
    <source>
        <strain evidence="17 18">MA101b</strain>
    </source>
</reference>
<feature type="active site" description="GMP-histidine intermediate" evidence="15">
    <location>
        <position position="63"/>
    </location>
</feature>
<dbReference type="PIRSF" id="PIRSF006135">
    <property type="entry name" value="CobU"/>
    <property type="match status" value="1"/>
</dbReference>
<sequence>MPSVKTSPSFGKSLFVLGGARSGKSRHAQAIAEAAAATSAGPLVYIATAQAFDEEMRDRIARHQGDRDTRWQTVEAPIDLAAALRAVDGADTVVLVDCLTLWLSNLILGEADIEREVDGLLAALAGLEARIILVSNEVGLGIVPDNALARRFRDAAGRLHQRLAAQVDSVDGVMAGLVQHWKRPA</sequence>
<keyword evidence="9 14" id="KW-0808">Transferase</keyword>
<evidence type="ECO:0000256" key="10">
    <source>
        <dbReference type="ARBA" id="ARBA00022741"/>
    </source>
</evidence>
<feature type="binding site" evidence="16">
    <location>
        <begin position="47"/>
        <end position="49"/>
    </location>
    <ligand>
        <name>GTP</name>
        <dbReference type="ChEBI" id="CHEBI:37565"/>
    </ligand>
</feature>
<comment type="catalytic activity">
    <reaction evidence="2 14">
        <text>adenosylcob(III)inamide phosphate + GTP + H(+) = adenosylcob(III)inamide-GDP + diphosphate</text>
        <dbReference type="Rhea" id="RHEA:22712"/>
        <dbReference type="ChEBI" id="CHEBI:15378"/>
        <dbReference type="ChEBI" id="CHEBI:33019"/>
        <dbReference type="ChEBI" id="CHEBI:37565"/>
        <dbReference type="ChEBI" id="CHEBI:58502"/>
        <dbReference type="ChEBI" id="CHEBI:60487"/>
        <dbReference type="EC" id="2.7.7.62"/>
    </reaction>
</comment>
<dbReference type="CDD" id="cd00544">
    <property type="entry name" value="CobU"/>
    <property type="match status" value="1"/>
</dbReference>
<organism evidence="17 18">
    <name type="scientific">Sphingomonas aurantiaca</name>
    <dbReference type="NCBI Taxonomy" id="185949"/>
    <lineage>
        <taxon>Bacteria</taxon>
        <taxon>Pseudomonadati</taxon>
        <taxon>Pseudomonadota</taxon>
        <taxon>Alphaproteobacteria</taxon>
        <taxon>Sphingomonadales</taxon>
        <taxon>Sphingomonadaceae</taxon>
        <taxon>Sphingomonas</taxon>
    </lineage>
</organism>
<proteinExistence type="inferred from homology"/>
<dbReference type="GO" id="GO:0009236">
    <property type="term" value="P:cobalamin biosynthetic process"/>
    <property type="evidence" value="ECO:0007669"/>
    <property type="project" value="UniProtKB-UniRule"/>
</dbReference>
<keyword evidence="18" id="KW-1185">Reference proteome</keyword>
<comment type="caution">
    <text evidence="17">The sequence shown here is derived from an EMBL/GenBank/DDBJ whole genome shotgun (WGS) entry which is preliminary data.</text>
</comment>
<gene>
    <name evidence="17" type="ORF">C8J26_3257</name>
</gene>
<dbReference type="PANTHER" id="PTHR34848">
    <property type="match status" value="1"/>
</dbReference>
<dbReference type="EC" id="2.7.7.62" evidence="14"/>
<protein>
    <recommendedName>
        <fullName evidence="14">Bifunctional adenosylcobalamin biosynthesis protein</fullName>
        <ecNumber evidence="14">2.7.1.156</ecNumber>
        <ecNumber evidence="14">2.7.7.62</ecNumber>
    </recommendedName>
</protein>
<dbReference type="SUPFAM" id="SSF52540">
    <property type="entry name" value="P-loop containing nucleoside triphosphate hydrolases"/>
    <property type="match status" value="1"/>
</dbReference>
<dbReference type="GO" id="GO:0005525">
    <property type="term" value="F:GTP binding"/>
    <property type="evidence" value="ECO:0007669"/>
    <property type="project" value="UniProtKB-UniRule"/>
</dbReference>
<evidence type="ECO:0000256" key="7">
    <source>
        <dbReference type="ARBA" id="ARBA00007490"/>
    </source>
</evidence>
<feature type="binding site" evidence="16">
    <location>
        <position position="75"/>
    </location>
    <ligand>
        <name>GTP</name>
        <dbReference type="ChEBI" id="CHEBI:37565"/>
    </ligand>
</feature>
<evidence type="ECO:0000256" key="6">
    <source>
        <dbReference type="ARBA" id="ARBA00005159"/>
    </source>
</evidence>
<dbReference type="UniPathway" id="UPA00148">
    <property type="reaction ID" value="UER00236"/>
</dbReference>
<evidence type="ECO:0000256" key="12">
    <source>
        <dbReference type="ARBA" id="ARBA00022840"/>
    </source>
</evidence>
<evidence type="ECO:0000256" key="4">
    <source>
        <dbReference type="ARBA" id="ARBA00003889"/>
    </source>
</evidence>
<dbReference type="AlphaFoldDB" id="A0A2T5GHY4"/>
<keyword evidence="13 14" id="KW-0342">GTP-binding</keyword>
<dbReference type="GO" id="GO:0005524">
    <property type="term" value="F:ATP binding"/>
    <property type="evidence" value="ECO:0007669"/>
    <property type="project" value="UniProtKB-UniRule"/>
</dbReference>
<comment type="catalytic activity">
    <reaction evidence="1 14">
        <text>adenosylcob(III)inamide + ATP = adenosylcob(III)inamide phosphate + ADP + H(+)</text>
        <dbReference type="Rhea" id="RHEA:15769"/>
        <dbReference type="ChEBI" id="CHEBI:2480"/>
        <dbReference type="ChEBI" id="CHEBI:15378"/>
        <dbReference type="ChEBI" id="CHEBI:30616"/>
        <dbReference type="ChEBI" id="CHEBI:58502"/>
        <dbReference type="ChEBI" id="CHEBI:456216"/>
        <dbReference type="EC" id="2.7.1.156"/>
    </reaction>
</comment>
<evidence type="ECO:0000256" key="2">
    <source>
        <dbReference type="ARBA" id="ARBA00000711"/>
    </source>
</evidence>
<keyword evidence="8 14" id="KW-0169">Cobalamin biosynthesis</keyword>
<evidence type="ECO:0000256" key="14">
    <source>
        <dbReference type="PIRNR" id="PIRNR006135"/>
    </source>
</evidence>
<evidence type="ECO:0000256" key="5">
    <source>
        <dbReference type="ARBA" id="ARBA00004692"/>
    </source>
</evidence>
<feature type="binding site" evidence="16">
    <location>
        <begin position="18"/>
        <end position="25"/>
    </location>
    <ligand>
        <name>GTP</name>
        <dbReference type="ChEBI" id="CHEBI:37565"/>
    </ligand>
</feature>
<feature type="binding site" evidence="16">
    <location>
        <position position="97"/>
    </location>
    <ligand>
        <name>GTP</name>
        <dbReference type="ChEBI" id="CHEBI:37565"/>
    </ligand>
</feature>
<keyword evidence="12 14" id="KW-0067">ATP-binding</keyword>
<evidence type="ECO:0000256" key="16">
    <source>
        <dbReference type="PIRSR" id="PIRSR006135-2"/>
    </source>
</evidence>
<keyword evidence="10 14" id="KW-0547">Nucleotide-binding</keyword>
<evidence type="ECO:0000313" key="18">
    <source>
        <dbReference type="Proteomes" id="UP000244189"/>
    </source>
</evidence>
<dbReference type="Proteomes" id="UP000244189">
    <property type="component" value="Unassembled WGS sequence"/>
</dbReference>
<evidence type="ECO:0000256" key="11">
    <source>
        <dbReference type="ARBA" id="ARBA00022777"/>
    </source>
</evidence>
<dbReference type="NCBIfam" id="NF004469">
    <property type="entry name" value="PRK05800.1"/>
    <property type="match status" value="1"/>
</dbReference>
<dbReference type="GO" id="GO:0008820">
    <property type="term" value="F:cobinamide phosphate guanylyltransferase activity"/>
    <property type="evidence" value="ECO:0007669"/>
    <property type="project" value="UniProtKB-UniRule"/>
</dbReference>
<dbReference type="InterPro" id="IPR027417">
    <property type="entry name" value="P-loop_NTPase"/>
</dbReference>
<accession>A0A2T5GHY4</accession>
<name>A0A2T5GHY4_9SPHN</name>
<comment type="pathway">
    <text evidence="6 14">Cofactor biosynthesis; adenosylcobalamin biosynthesis; adenosylcobalamin from cob(II)yrinate a,c-diamide: step 5/7.</text>
</comment>
<evidence type="ECO:0000256" key="15">
    <source>
        <dbReference type="PIRSR" id="PIRSR006135-1"/>
    </source>
</evidence>
<dbReference type="Gene3D" id="3.40.50.300">
    <property type="entry name" value="P-loop containing nucleotide triphosphate hydrolases"/>
    <property type="match status" value="1"/>
</dbReference>
<evidence type="ECO:0000256" key="13">
    <source>
        <dbReference type="ARBA" id="ARBA00023134"/>
    </source>
</evidence>
<comment type="function">
    <text evidence="4 14">Catalyzes ATP-dependent phosphorylation of adenosylcobinamide and addition of GMP to adenosylcobinamide phosphate.</text>
</comment>
<comment type="similarity">
    <text evidence="7 14">Belongs to the CobU/CobP family.</text>
</comment>
<dbReference type="EC" id="2.7.1.156" evidence="14"/>
<evidence type="ECO:0000256" key="1">
    <source>
        <dbReference type="ARBA" id="ARBA00000312"/>
    </source>
</evidence>
<evidence type="ECO:0000256" key="9">
    <source>
        <dbReference type="ARBA" id="ARBA00022679"/>
    </source>
</evidence>
<evidence type="ECO:0000256" key="8">
    <source>
        <dbReference type="ARBA" id="ARBA00022573"/>
    </source>
</evidence>
<dbReference type="RefSeq" id="WP_107959248.1">
    <property type="nucleotide sequence ID" value="NZ_QAOG01000006.1"/>
</dbReference>